<dbReference type="PROSITE" id="PS50109">
    <property type="entry name" value="HIS_KIN"/>
    <property type="match status" value="1"/>
</dbReference>
<dbReference type="SMART" id="SM00388">
    <property type="entry name" value="HisKA"/>
    <property type="match status" value="1"/>
</dbReference>
<dbReference type="EC" id="2.7.13.3" evidence="3"/>
<sequence length="494" mass="54945">MRISLQVAAGYFLIVGLAGWFVLDVFVEEVEPGVRDTMEDTLVDSANLIAELVAPALLDPHPQAPLVGRLVAEALEHYRWRTVEAAIWQHRKRTLDLRVYVTDGEGRVVFSTEPHQLGKDYSRWNDIYLTLAGRYGARSTRTTPSLDTSSVMHVAAPVLDRDGGIIGVVSLAKPAYSVAPIVAISEAKIRDRGLVLLAITAVIGALFTWHLTRAIERLRGYARAVTAGERRDPPRSRARELAELADALGEMRERLEGKQYVERYLHTLTHELKSPLAAIRGAAELLTEPDMPDPERRRFLDNIREQSDRLTQIADRLLELARVEQQQTLARPEPVELAALLEECVEGFAPLAAQRDIGMDLRIGRSLQVQGDRFLLARALSNLLDNALGFSPDGGRIRIELLESQPSGRRERLTWAEIAIGDQGPGIPDYARDRVFERFFSLPRPRAGRRGTGLGLSFVREVAELHGGSIALEDRSPTGTRARLRLPAVVSRMP</sequence>
<dbReference type="AlphaFoldDB" id="W9VGE6"/>
<evidence type="ECO:0000256" key="6">
    <source>
        <dbReference type="ARBA" id="ARBA00022679"/>
    </source>
</evidence>
<dbReference type="CDD" id="cd18773">
    <property type="entry name" value="PDC1_HK_sensor"/>
    <property type="match status" value="1"/>
</dbReference>
<evidence type="ECO:0000259" key="14">
    <source>
        <dbReference type="PROSITE" id="PS50885"/>
    </source>
</evidence>
<keyword evidence="7 12" id="KW-0812">Transmembrane</keyword>
<evidence type="ECO:0000256" key="4">
    <source>
        <dbReference type="ARBA" id="ARBA00022475"/>
    </source>
</evidence>
<dbReference type="Proteomes" id="UP000019460">
    <property type="component" value="Unassembled WGS sequence"/>
</dbReference>
<dbReference type="PATRIC" id="fig|1249627.3.peg.1120"/>
<keyword evidence="9 12" id="KW-1133">Transmembrane helix</keyword>
<evidence type="ECO:0000259" key="13">
    <source>
        <dbReference type="PROSITE" id="PS50109"/>
    </source>
</evidence>
<evidence type="ECO:0000313" key="16">
    <source>
        <dbReference type="Proteomes" id="UP000019460"/>
    </source>
</evidence>
<dbReference type="Pfam" id="PF00512">
    <property type="entry name" value="HisKA"/>
    <property type="match status" value="1"/>
</dbReference>
<dbReference type="InterPro" id="IPR029151">
    <property type="entry name" value="Sensor-like_sf"/>
</dbReference>
<dbReference type="Gene3D" id="6.10.340.10">
    <property type="match status" value="1"/>
</dbReference>
<evidence type="ECO:0000256" key="9">
    <source>
        <dbReference type="ARBA" id="ARBA00022989"/>
    </source>
</evidence>
<dbReference type="PANTHER" id="PTHR45436:SF10">
    <property type="entry name" value="HISTIDINE KINASE"/>
    <property type="match status" value="1"/>
</dbReference>
<comment type="catalytic activity">
    <reaction evidence="1">
        <text>ATP + protein L-histidine = ADP + protein N-phospho-L-histidine.</text>
        <dbReference type="EC" id="2.7.13.3"/>
    </reaction>
</comment>
<dbReference type="PRINTS" id="PR00344">
    <property type="entry name" value="BCTRLSENSOR"/>
</dbReference>
<dbReference type="EMBL" id="AONC01000015">
    <property type="protein sequence ID" value="EXJ16076.1"/>
    <property type="molecule type" value="Genomic_DNA"/>
</dbReference>
<dbReference type="InterPro" id="IPR005467">
    <property type="entry name" value="His_kinase_dom"/>
</dbReference>
<evidence type="ECO:0000313" key="15">
    <source>
        <dbReference type="EMBL" id="EXJ16076.1"/>
    </source>
</evidence>
<dbReference type="Pfam" id="PF00672">
    <property type="entry name" value="HAMP"/>
    <property type="match status" value="1"/>
</dbReference>
<dbReference type="SUPFAM" id="SSF55874">
    <property type="entry name" value="ATPase domain of HSP90 chaperone/DNA topoisomerase II/histidine kinase"/>
    <property type="match status" value="1"/>
</dbReference>
<feature type="transmembrane region" description="Helical" evidence="12">
    <location>
        <begin position="194"/>
        <end position="211"/>
    </location>
</feature>
<evidence type="ECO:0000256" key="11">
    <source>
        <dbReference type="ARBA" id="ARBA00023136"/>
    </source>
</evidence>
<dbReference type="InterPro" id="IPR050428">
    <property type="entry name" value="TCS_sensor_his_kinase"/>
</dbReference>
<dbReference type="CDD" id="cd00082">
    <property type="entry name" value="HisKA"/>
    <property type="match status" value="1"/>
</dbReference>
<dbReference type="InterPro" id="IPR036890">
    <property type="entry name" value="HATPase_C_sf"/>
</dbReference>
<dbReference type="SMART" id="SM00387">
    <property type="entry name" value="HATPase_c"/>
    <property type="match status" value="1"/>
</dbReference>
<keyword evidence="16" id="KW-1185">Reference proteome</keyword>
<evidence type="ECO:0000256" key="12">
    <source>
        <dbReference type="SAM" id="Phobius"/>
    </source>
</evidence>
<reference evidence="15 16" key="1">
    <citation type="submission" date="2012-11" db="EMBL/GenBank/DDBJ databases">
        <title>Genome assembly of Thiorhodococcus sp. AK35.</title>
        <authorList>
            <person name="Nupur N."/>
            <person name="Khatri I."/>
            <person name="Subramanian S."/>
            <person name="Pinnaka A."/>
        </authorList>
    </citation>
    <scope>NUCLEOTIDE SEQUENCE [LARGE SCALE GENOMIC DNA]</scope>
    <source>
        <strain evidence="15 16">AK35</strain>
    </source>
</reference>
<dbReference type="Gene3D" id="1.10.287.130">
    <property type="match status" value="1"/>
</dbReference>
<feature type="domain" description="HAMP" evidence="14">
    <location>
        <begin position="209"/>
        <end position="260"/>
    </location>
</feature>
<dbReference type="SUPFAM" id="SSF47384">
    <property type="entry name" value="Homodimeric domain of signal transducing histidine kinase"/>
    <property type="match status" value="1"/>
</dbReference>
<dbReference type="OrthoDB" id="9804645at2"/>
<comment type="caution">
    <text evidence="15">The sequence shown here is derived from an EMBL/GenBank/DDBJ whole genome shotgun (WGS) entry which is preliminary data.</text>
</comment>
<keyword evidence="4" id="KW-1003">Cell membrane</keyword>
<dbReference type="GO" id="GO:0005886">
    <property type="term" value="C:plasma membrane"/>
    <property type="evidence" value="ECO:0007669"/>
    <property type="project" value="UniProtKB-SubCell"/>
</dbReference>
<protein>
    <recommendedName>
        <fullName evidence="3">histidine kinase</fullName>
        <ecNumber evidence="3">2.7.13.3</ecNumber>
    </recommendedName>
</protein>
<feature type="domain" description="Histidine kinase" evidence="13">
    <location>
        <begin position="267"/>
        <end position="490"/>
    </location>
</feature>
<dbReference type="Gene3D" id="3.30.565.10">
    <property type="entry name" value="Histidine kinase-like ATPase, C-terminal domain"/>
    <property type="match status" value="1"/>
</dbReference>
<dbReference type="STRING" id="1249627.D779_0545"/>
<evidence type="ECO:0000256" key="5">
    <source>
        <dbReference type="ARBA" id="ARBA00022553"/>
    </source>
</evidence>
<evidence type="ECO:0000256" key="8">
    <source>
        <dbReference type="ARBA" id="ARBA00022777"/>
    </source>
</evidence>
<dbReference type="SUPFAM" id="SSF103190">
    <property type="entry name" value="Sensory domain-like"/>
    <property type="match status" value="1"/>
</dbReference>
<keyword evidence="11 12" id="KW-0472">Membrane</keyword>
<dbReference type="InterPro" id="IPR036097">
    <property type="entry name" value="HisK_dim/P_sf"/>
</dbReference>
<dbReference type="InterPro" id="IPR003661">
    <property type="entry name" value="HisK_dim/P_dom"/>
</dbReference>
<evidence type="ECO:0000256" key="2">
    <source>
        <dbReference type="ARBA" id="ARBA00004651"/>
    </source>
</evidence>
<keyword evidence="10" id="KW-0902">Two-component regulatory system</keyword>
<proteinExistence type="predicted"/>
<organism evidence="15 16">
    <name type="scientific">Imhoffiella purpurea</name>
    <dbReference type="NCBI Taxonomy" id="1249627"/>
    <lineage>
        <taxon>Bacteria</taxon>
        <taxon>Pseudomonadati</taxon>
        <taxon>Pseudomonadota</taxon>
        <taxon>Gammaproteobacteria</taxon>
        <taxon>Chromatiales</taxon>
        <taxon>Chromatiaceae</taxon>
        <taxon>Imhoffiella</taxon>
    </lineage>
</organism>
<keyword evidence="8" id="KW-0418">Kinase</keyword>
<comment type="subcellular location">
    <subcellularLocation>
        <location evidence="2">Cell membrane</location>
        <topology evidence="2">Multi-pass membrane protein</topology>
    </subcellularLocation>
</comment>
<dbReference type="InterPro" id="IPR003660">
    <property type="entry name" value="HAMP_dom"/>
</dbReference>
<name>W9VGE6_9GAMM</name>
<keyword evidence="5" id="KW-0597">Phosphoprotein</keyword>
<evidence type="ECO:0000256" key="1">
    <source>
        <dbReference type="ARBA" id="ARBA00000085"/>
    </source>
</evidence>
<gene>
    <name evidence="15" type="ORF">D779_0545</name>
</gene>
<dbReference type="PROSITE" id="PS50885">
    <property type="entry name" value="HAMP"/>
    <property type="match status" value="1"/>
</dbReference>
<accession>W9VGE6</accession>
<feature type="transmembrane region" description="Helical" evidence="12">
    <location>
        <begin position="6"/>
        <end position="27"/>
    </location>
</feature>
<dbReference type="CDD" id="cd06225">
    <property type="entry name" value="HAMP"/>
    <property type="match status" value="1"/>
</dbReference>
<dbReference type="eggNOG" id="COG2205">
    <property type="taxonomic scope" value="Bacteria"/>
</dbReference>
<dbReference type="InterPro" id="IPR004358">
    <property type="entry name" value="Sig_transdc_His_kin-like_C"/>
</dbReference>
<dbReference type="SMART" id="SM00304">
    <property type="entry name" value="HAMP"/>
    <property type="match status" value="1"/>
</dbReference>
<dbReference type="InterPro" id="IPR003594">
    <property type="entry name" value="HATPase_dom"/>
</dbReference>
<keyword evidence="6" id="KW-0808">Transferase</keyword>
<evidence type="ECO:0000256" key="3">
    <source>
        <dbReference type="ARBA" id="ARBA00012438"/>
    </source>
</evidence>
<evidence type="ECO:0000256" key="10">
    <source>
        <dbReference type="ARBA" id="ARBA00023012"/>
    </source>
</evidence>
<dbReference type="RefSeq" id="WP_043750657.1">
    <property type="nucleotide sequence ID" value="NZ_AONC01000015.1"/>
</dbReference>
<dbReference type="Gene3D" id="3.30.450.20">
    <property type="entry name" value="PAS domain"/>
    <property type="match status" value="1"/>
</dbReference>
<dbReference type="Pfam" id="PF02518">
    <property type="entry name" value="HATPase_c"/>
    <property type="match status" value="1"/>
</dbReference>
<dbReference type="PANTHER" id="PTHR45436">
    <property type="entry name" value="SENSOR HISTIDINE KINASE YKOH"/>
    <property type="match status" value="1"/>
</dbReference>
<evidence type="ECO:0000256" key="7">
    <source>
        <dbReference type="ARBA" id="ARBA00022692"/>
    </source>
</evidence>
<dbReference type="GO" id="GO:0000155">
    <property type="term" value="F:phosphorelay sensor kinase activity"/>
    <property type="evidence" value="ECO:0007669"/>
    <property type="project" value="InterPro"/>
</dbReference>
<dbReference type="NCBIfam" id="NF008312">
    <property type="entry name" value="PRK11100.1"/>
    <property type="match status" value="1"/>
</dbReference>